<feature type="transmembrane region" description="Helical" evidence="1">
    <location>
        <begin position="76"/>
        <end position="92"/>
    </location>
</feature>
<name>A0ABT2PVP2_9MOLU</name>
<organism evidence="2 3">
    <name type="scientific">Paracholeplasma vituli</name>
    <dbReference type="NCBI Taxonomy" id="69473"/>
    <lineage>
        <taxon>Bacteria</taxon>
        <taxon>Bacillati</taxon>
        <taxon>Mycoplasmatota</taxon>
        <taxon>Mollicutes</taxon>
        <taxon>Acholeplasmatales</taxon>
        <taxon>Acholeplasmataceae</taxon>
        <taxon>Paracholeplasma</taxon>
    </lineage>
</organism>
<dbReference type="RefSeq" id="WP_262096289.1">
    <property type="nucleotide sequence ID" value="NZ_JAOEGN010000008.1"/>
</dbReference>
<gene>
    <name evidence="2" type="ORF">N7603_05090</name>
</gene>
<keyword evidence="1" id="KW-1133">Transmembrane helix</keyword>
<feature type="transmembrane region" description="Helical" evidence="1">
    <location>
        <begin position="112"/>
        <end position="131"/>
    </location>
</feature>
<dbReference type="Proteomes" id="UP001209076">
    <property type="component" value="Unassembled WGS sequence"/>
</dbReference>
<feature type="transmembrane region" description="Helical" evidence="1">
    <location>
        <begin position="43"/>
        <end position="64"/>
    </location>
</feature>
<comment type="caution">
    <text evidence="2">The sequence shown here is derived from an EMBL/GenBank/DDBJ whole genome shotgun (WGS) entry which is preliminary data.</text>
</comment>
<evidence type="ECO:0008006" key="4">
    <source>
        <dbReference type="Google" id="ProtNLM"/>
    </source>
</evidence>
<reference evidence="3" key="1">
    <citation type="submission" date="2023-07" db="EMBL/GenBank/DDBJ databases">
        <title>Novel Mycoplasma species identified in domestic and wild animals.</title>
        <authorList>
            <person name="Volokhov D.V."/>
            <person name="Furtak V.A."/>
            <person name="Zagorodnyaya T.A."/>
        </authorList>
    </citation>
    <scope>NUCLEOTIDE SEQUENCE [LARGE SCALE GENOMIC DNA]</scope>
    <source>
        <strain evidence="3">92-19</strain>
    </source>
</reference>
<evidence type="ECO:0000313" key="2">
    <source>
        <dbReference type="EMBL" id="MCU0105026.1"/>
    </source>
</evidence>
<keyword evidence="1" id="KW-0812">Transmembrane</keyword>
<evidence type="ECO:0000313" key="3">
    <source>
        <dbReference type="Proteomes" id="UP001209076"/>
    </source>
</evidence>
<feature type="transmembrane region" description="Helical" evidence="1">
    <location>
        <begin position="20"/>
        <end position="37"/>
    </location>
</feature>
<dbReference type="EMBL" id="JAOEGN010000008">
    <property type="protein sequence ID" value="MCU0105026.1"/>
    <property type="molecule type" value="Genomic_DNA"/>
</dbReference>
<keyword evidence="3" id="KW-1185">Reference proteome</keyword>
<accession>A0ABT2PVP2</accession>
<keyword evidence="1" id="KW-0472">Membrane</keyword>
<protein>
    <recommendedName>
        <fullName evidence="4">DUF3021 domain-containing protein</fullName>
    </recommendedName>
</protein>
<evidence type="ECO:0000256" key="1">
    <source>
        <dbReference type="SAM" id="Phobius"/>
    </source>
</evidence>
<sequence>MNKTNRIDKMRYQLNKSAYWLVLLSMVFQTISLFMTITPRSVIPTMSTAVEILINILLLLVTFLAAEKVKAYSNRYVYGLFGISAVHLFRVFNEPLKLLKLKQISSVQYTQITILIGLTILFMVYAALITLRKYHELKTHLKEIGE</sequence>
<proteinExistence type="predicted"/>